<proteinExistence type="predicted"/>
<gene>
    <name evidence="1" type="ORF">FOXB_06979</name>
</gene>
<sequence length="126" mass="13575">CRLAFIKKSVSTNQDMVGVSSTGRSMSSMITVPNCLPWLAIYSEEEGKIKELVKAGLAVRIATSRSARNYLVDMGGVIRIPISAARAGKTNETFSVTLGWREGHSPYTAELAAIAHGLGCLPEIEY</sequence>
<name>F9FKQ0_FUSOF</name>
<dbReference type="STRING" id="660025.F9FKQ0"/>
<evidence type="ECO:0000313" key="1">
    <source>
        <dbReference type="EMBL" id="EGU82507.1"/>
    </source>
</evidence>
<reference evidence="1" key="1">
    <citation type="journal article" date="2012" name="Mol. Plant Microbe Interact.">
        <title>A highly conserved effector in Fusarium oxysporum is required for full virulence on Arabidopsis.</title>
        <authorList>
            <person name="Thatcher L.F."/>
            <person name="Gardiner D.M."/>
            <person name="Kazan K."/>
            <person name="Manners J."/>
        </authorList>
    </citation>
    <scope>NUCLEOTIDE SEQUENCE [LARGE SCALE GENOMIC DNA]</scope>
    <source>
        <strain evidence="1">Fo5176</strain>
    </source>
</reference>
<organism evidence="1">
    <name type="scientific">Fusarium oxysporum (strain Fo5176)</name>
    <name type="common">Fusarium vascular wilt</name>
    <dbReference type="NCBI Taxonomy" id="660025"/>
    <lineage>
        <taxon>Eukaryota</taxon>
        <taxon>Fungi</taxon>
        <taxon>Dikarya</taxon>
        <taxon>Ascomycota</taxon>
        <taxon>Pezizomycotina</taxon>
        <taxon>Sordariomycetes</taxon>
        <taxon>Hypocreomycetidae</taxon>
        <taxon>Hypocreales</taxon>
        <taxon>Nectriaceae</taxon>
        <taxon>Fusarium</taxon>
        <taxon>Fusarium oxysporum species complex</taxon>
    </lineage>
</organism>
<dbReference type="EMBL" id="AFQF01002123">
    <property type="protein sequence ID" value="EGU82507.1"/>
    <property type="molecule type" value="Genomic_DNA"/>
</dbReference>
<dbReference type="PaxDb" id="5507-FOXG_14812P0"/>
<comment type="caution">
    <text evidence="1">The sequence shown here is derived from an EMBL/GenBank/DDBJ whole genome shotgun (WGS) entry which is preliminary data.</text>
</comment>
<dbReference type="AlphaFoldDB" id="F9FKQ0"/>
<protein>
    <submittedName>
        <fullName evidence="1">Uncharacterized protein</fullName>
    </submittedName>
</protein>
<feature type="non-terminal residue" evidence="1">
    <location>
        <position position="1"/>
    </location>
</feature>
<accession>F9FKQ0</accession>